<evidence type="ECO:0000313" key="2">
    <source>
        <dbReference type="EMBL" id="KAK3742309.1"/>
    </source>
</evidence>
<evidence type="ECO:0000256" key="1">
    <source>
        <dbReference type="SAM" id="MobiDB-lite"/>
    </source>
</evidence>
<organism evidence="2 3">
    <name type="scientific">Elysia crispata</name>
    <name type="common">lettuce slug</name>
    <dbReference type="NCBI Taxonomy" id="231223"/>
    <lineage>
        <taxon>Eukaryota</taxon>
        <taxon>Metazoa</taxon>
        <taxon>Spiralia</taxon>
        <taxon>Lophotrochozoa</taxon>
        <taxon>Mollusca</taxon>
        <taxon>Gastropoda</taxon>
        <taxon>Heterobranchia</taxon>
        <taxon>Euthyneura</taxon>
        <taxon>Panpulmonata</taxon>
        <taxon>Sacoglossa</taxon>
        <taxon>Placobranchoidea</taxon>
        <taxon>Plakobranchidae</taxon>
        <taxon>Elysia</taxon>
    </lineage>
</organism>
<evidence type="ECO:0000313" key="3">
    <source>
        <dbReference type="Proteomes" id="UP001283361"/>
    </source>
</evidence>
<protein>
    <submittedName>
        <fullName evidence="2">Uncharacterized protein</fullName>
    </submittedName>
</protein>
<reference evidence="2" key="1">
    <citation type="journal article" date="2023" name="G3 (Bethesda)">
        <title>A reference genome for the long-term kleptoplast-retaining sea slug Elysia crispata morphotype clarki.</title>
        <authorList>
            <person name="Eastman K.E."/>
            <person name="Pendleton A.L."/>
            <person name="Shaikh M.A."/>
            <person name="Suttiyut T."/>
            <person name="Ogas R."/>
            <person name="Tomko P."/>
            <person name="Gavelis G."/>
            <person name="Widhalm J.R."/>
            <person name="Wisecaver J.H."/>
        </authorList>
    </citation>
    <scope>NUCLEOTIDE SEQUENCE</scope>
    <source>
        <strain evidence="2">ECLA1</strain>
    </source>
</reference>
<accession>A0AAE0YDR6</accession>
<gene>
    <name evidence="2" type="ORF">RRG08_066083</name>
</gene>
<name>A0AAE0YDR6_9GAST</name>
<keyword evidence="3" id="KW-1185">Reference proteome</keyword>
<sequence length="294" mass="33829">MNFFEGTREKRRQLQVWSIPWAGTTVQIQIYLGVPRQTTRPNHHSGANLGKSVTWSCKPPLGDYFDKWLNNIGAGTPSLGFNKNVTGHKRPQRMPHIDFFYIEEEARDNKTQVKRLKLTEPQRHVTETFVSISGRWDRQRHGDKGRDGEKGKGEVSDRVPYHTKDKINKVKIKDSSHLSEPLRLLFSSEKFHVFPRDCVKSRRLIFPMWRNYSRYSWRSVSRVFEGREWNSRPIGFGLNRHGSVWSAGLGTLVLYCCPGCRCPEVGCGLYGSRLLIALGDHSSVIIIVCGEPRF</sequence>
<dbReference type="EMBL" id="JAWDGP010006365">
    <property type="protein sequence ID" value="KAK3742309.1"/>
    <property type="molecule type" value="Genomic_DNA"/>
</dbReference>
<comment type="caution">
    <text evidence="2">The sequence shown here is derived from an EMBL/GenBank/DDBJ whole genome shotgun (WGS) entry which is preliminary data.</text>
</comment>
<dbReference type="Proteomes" id="UP001283361">
    <property type="component" value="Unassembled WGS sequence"/>
</dbReference>
<feature type="region of interest" description="Disordered" evidence="1">
    <location>
        <begin position="136"/>
        <end position="157"/>
    </location>
</feature>
<dbReference type="AlphaFoldDB" id="A0AAE0YDR6"/>
<proteinExistence type="predicted"/>